<organism evidence="2 3">
    <name type="scientific">Aldrovandia affinis</name>
    <dbReference type="NCBI Taxonomy" id="143900"/>
    <lineage>
        <taxon>Eukaryota</taxon>
        <taxon>Metazoa</taxon>
        <taxon>Chordata</taxon>
        <taxon>Craniata</taxon>
        <taxon>Vertebrata</taxon>
        <taxon>Euteleostomi</taxon>
        <taxon>Actinopterygii</taxon>
        <taxon>Neopterygii</taxon>
        <taxon>Teleostei</taxon>
        <taxon>Notacanthiformes</taxon>
        <taxon>Halosauridae</taxon>
        <taxon>Aldrovandia</taxon>
    </lineage>
</organism>
<feature type="compositionally biased region" description="Basic and acidic residues" evidence="1">
    <location>
        <begin position="73"/>
        <end position="83"/>
    </location>
</feature>
<reference evidence="2" key="1">
    <citation type="journal article" date="2023" name="Science">
        <title>Genome structures resolve the early diversification of teleost fishes.</title>
        <authorList>
            <person name="Parey E."/>
            <person name="Louis A."/>
            <person name="Montfort J."/>
            <person name="Bouchez O."/>
            <person name="Roques C."/>
            <person name="Iampietro C."/>
            <person name="Lluch J."/>
            <person name="Castinel A."/>
            <person name="Donnadieu C."/>
            <person name="Desvignes T."/>
            <person name="Floi Bucao C."/>
            <person name="Jouanno E."/>
            <person name="Wen M."/>
            <person name="Mejri S."/>
            <person name="Dirks R."/>
            <person name="Jansen H."/>
            <person name="Henkel C."/>
            <person name="Chen W.J."/>
            <person name="Zahm M."/>
            <person name="Cabau C."/>
            <person name="Klopp C."/>
            <person name="Thompson A.W."/>
            <person name="Robinson-Rechavi M."/>
            <person name="Braasch I."/>
            <person name="Lecointre G."/>
            <person name="Bobe J."/>
            <person name="Postlethwait J.H."/>
            <person name="Berthelot C."/>
            <person name="Roest Crollius H."/>
            <person name="Guiguen Y."/>
        </authorList>
    </citation>
    <scope>NUCLEOTIDE SEQUENCE</scope>
    <source>
        <strain evidence="2">NC1722</strain>
    </source>
</reference>
<sequence length="123" mass="13316">MDGAAQCIVVLRVGRPVTSGASGPLSPFPALIHRDCHTPAPGLQCTQLASDSAPQPYRNLRVLLLLLSSSHHADVHSEHERGQGRHPCCFPVRGHAGAGQSHGETRAVHRRARERGPDDDVWR</sequence>
<comment type="caution">
    <text evidence="2">The sequence shown here is derived from an EMBL/GenBank/DDBJ whole genome shotgun (WGS) entry which is preliminary data.</text>
</comment>
<evidence type="ECO:0000256" key="1">
    <source>
        <dbReference type="SAM" id="MobiDB-lite"/>
    </source>
</evidence>
<feature type="region of interest" description="Disordered" evidence="1">
    <location>
        <begin position="73"/>
        <end position="123"/>
    </location>
</feature>
<gene>
    <name evidence="2" type="ORF">AAFF_G00261510</name>
</gene>
<evidence type="ECO:0000313" key="2">
    <source>
        <dbReference type="EMBL" id="KAJ8377302.1"/>
    </source>
</evidence>
<dbReference type="Proteomes" id="UP001221898">
    <property type="component" value="Unassembled WGS sequence"/>
</dbReference>
<proteinExistence type="predicted"/>
<keyword evidence="3" id="KW-1185">Reference proteome</keyword>
<feature type="compositionally biased region" description="Basic and acidic residues" evidence="1">
    <location>
        <begin position="114"/>
        <end position="123"/>
    </location>
</feature>
<accession>A0AAD7W367</accession>
<protein>
    <submittedName>
        <fullName evidence="2">Uncharacterized protein</fullName>
    </submittedName>
</protein>
<evidence type="ECO:0000313" key="3">
    <source>
        <dbReference type="Proteomes" id="UP001221898"/>
    </source>
</evidence>
<dbReference type="AlphaFoldDB" id="A0AAD7W367"/>
<name>A0AAD7W367_9TELE</name>
<dbReference type="EMBL" id="JAINUG010000358">
    <property type="protein sequence ID" value="KAJ8377302.1"/>
    <property type="molecule type" value="Genomic_DNA"/>
</dbReference>